<gene>
    <name evidence="2" type="ORF">KN1_01010</name>
</gene>
<keyword evidence="3" id="KW-1185">Reference proteome</keyword>
<accession>A0A8D5ZGH0</accession>
<dbReference type="PROSITE" id="PS50206">
    <property type="entry name" value="RHODANESE_3"/>
    <property type="match status" value="1"/>
</dbReference>
<dbReference type="Pfam" id="PF00581">
    <property type="entry name" value="Rhodanese"/>
    <property type="match status" value="1"/>
</dbReference>
<dbReference type="SMART" id="SM00450">
    <property type="entry name" value="RHOD"/>
    <property type="match status" value="1"/>
</dbReference>
<protein>
    <submittedName>
        <fullName evidence="2">Rhodanese-like domain-containing protein</fullName>
    </submittedName>
</protein>
<dbReference type="CDD" id="cd00158">
    <property type="entry name" value="RHOD"/>
    <property type="match status" value="1"/>
</dbReference>
<sequence>MEIIGGKTPYFPNILDVFPSVARKLYKRGEAVIVDIRQPWEYQEHHIPGSVLIPLDYFDFLFPRFIERTQLSQVAVICEHANRSTYLVYSKPYLFDGLRAYNVIGGIDLWIRMGYEVQKGIDDNGKLWYKLLKSK</sequence>
<evidence type="ECO:0000313" key="2">
    <source>
        <dbReference type="EMBL" id="BCU68804.1"/>
    </source>
</evidence>
<dbReference type="InterPro" id="IPR001763">
    <property type="entry name" value="Rhodanese-like_dom"/>
</dbReference>
<feature type="domain" description="Rhodanese" evidence="1">
    <location>
        <begin position="27"/>
        <end position="119"/>
    </location>
</feature>
<proteinExistence type="predicted"/>
<name>A0A8D5ZGH0_9CREN</name>
<dbReference type="SUPFAM" id="SSF52821">
    <property type="entry name" value="Rhodanese/Cell cycle control phosphatase"/>
    <property type="match status" value="1"/>
</dbReference>
<dbReference type="RefSeq" id="WP_221288676.1">
    <property type="nucleotide sequence ID" value="NZ_AP024597.1"/>
</dbReference>
<evidence type="ECO:0000313" key="3">
    <source>
        <dbReference type="Proteomes" id="UP000825123"/>
    </source>
</evidence>
<dbReference type="GeneID" id="66161851"/>
<dbReference type="Proteomes" id="UP000825123">
    <property type="component" value="Chromosome"/>
</dbReference>
<dbReference type="KEGG" id="csty:KN1_01010"/>
<dbReference type="EMBL" id="AP024597">
    <property type="protein sequence ID" value="BCU68804.1"/>
    <property type="molecule type" value="Genomic_DNA"/>
</dbReference>
<dbReference type="InterPro" id="IPR036873">
    <property type="entry name" value="Rhodanese-like_dom_sf"/>
</dbReference>
<organism evidence="2 3">
    <name type="scientific">Stygiolobus caldivivus</name>
    <dbReference type="NCBI Taxonomy" id="2824673"/>
    <lineage>
        <taxon>Archaea</taxon>
        <taxon>Thermoproteota</taxon>
        <taxon>Thermoprotei</taxon>
        <taxon>Sulfolobales</taxon>
        <taxon>Sulfolobaceae</taxon>
        <taxon>Stygiolobus</taxon>
    </lineage>
</organism>
<evidence type="ECO:0000259" key="1">
    <source>
        <dbReference type="PROSITE" id="PS50206"/>
    </source>
</evidence>
<dbReference type="AlphaFoldDB" id="A0A8D5ZGH0"/>
<dbReference type="Gene3D" id="3.40.250.10">
    <property type="entry name" value="Rhodanese-like domain"/>
    <property type="match status" value="1"/>
</dbReference>
<reference evidence="2 3" key="1">
    <citation type="submission" date="2021-04" db="EMBL/GenBank/DDBJ databases">
        <title>Complete genome sequence of Stygiolobus sp. KN-1.</title>
        <authorList>
            <person name="Nakamura K."/>
            <person name="Sakai H."/>
            <person name="Kurosawa N."/>
        </authorList>
    </citation>
    <scope>NUCLEOTIDE SEQUENCE [LARGE SCALE GENOMIC DNA]</scope>
    <source>
        <strain evidence="2 3">KN-1</strain>
    </source>
</reference>